<evidence type="ECO:0000313" key="3">
    <source>
        <dbReference type="Proteomes" id="UP000051164"/>
    </source>
</evidence>
<name>A0A8E1RJM3_LENKE</name>
<gene>
    <name evidence="2" type="ORF">FC95_GL000951</name>
</gene>
<dbReference type="Pfam" id="PF01208">
    <property type="entry name" value="URO-D"/>
    <property type="match status" value="1"/>
</dbReference>
<dbReference type="AlphaFoldDB" id="A0A8E1RJM3"/>
<dbReference type="InterPro" id="IPR000257">
    <property type="entry name" value="Uroporphyrinogen_deCOase"/>
</dbReference>
<comment type="caution">
    <text evidence="2">The sequence shown here is derived from an EMBL/GenBank/DDBJ whole genome shotgun (WGS) entry which is preliminary data.</text>
</comment>
<dbReference type="GO" id="GO:0004853">
    <property type="term" value="F:uroporphyrinogen decarboxylase activity"/>
    <property type="evidence" value="ECO:0007669"/>
    <property type="project" value="InterPro"/>
</dbReference>
<dbReference type="Gene3D" id="3.20.20.210">
    <property type="match status" value="1"/>
</dbReference>
<dbReference type="PANTHER" id="PTHR47099">
    <property type="entry name" value="METHYLCOBAMIDE:COM METHYLTRANSFERASE MTBA"/>
    <property type="match status" value="1"/>
</dbReference>
<dbReference type="Proteomes" id="UP000051164">
    <property type="component" value="Unassembled WGS sequence"/>
</dbReference>
<reference evidence="2 3" key="1">
    <citation type="journal article" date="2015" name="Genome Announc.">
        <title>Expanding the biotechnology potential of lactobacilli through comparative genomics of 213 strains and associated genera.</title>
        <authorList>
            <person name="Sun Z."/>
            <person name="Harris H.M."/>
            <person name="McCann A."/>
            <person name="Guo C."/>
            <person name="Argimon S."/>
            <person name="Zhang W."/>
            <person name="Yang X."/>
            <person name="Jeffery I.B."/>
            <person name="Cooney J.C."/>
            <person name="Kagawa T.F."/>
            <person name="Liu W."/>
            <person name="Song Y."/>
            <person name="Salvetti E."/>
            <person name="Wrobel A."/>
            <person name="Rasinkangas P."/>
            <person name="Parkhill J."/>
            <person name="Rea M.C."/>
            <person name="O'Sullivan O."/>
            <person name="Ritari J."/>
            <person name="Douillard F.P."/>
            <person name="Paul Ross R."/>
            <person name="Yang R."/>
            <person name="Briner A.E."/>
            <person name="Felis G.E."/>
            <person name="de Vos W.M."/>
            <person name="Barrangou R."/>
            <person name="Klaenhammer T.R."/>
            <person name="Caufield P.W."/>
            <person name="Cui Y."/>
            <person name="Zhang H."/>
            <person name="O'Toole P.W."/>
        </authorList>
    </citation>
    <scope>NUCLEOTIDE SEQUENCE [LARGE SCALE GENOMIC DNA]</scope>
    <source>
        <strain evidence="2 3">DSM 20587</strain>
    </source>
</reference>
<feature type="domain" description="Uroporphyrinogen decarboxylase (URO-D)" evidence="1">
    <location>
        <begin position="146"/>
        <end position="334"/>
    </location>
</feature>
<dbReference type="PANTHER" id="PTHR47099:SF1">
    <property type="entry name" value="METHYLCOBAMIDE:COM METHYLTRANSFERASE MTBA"/>
    <property type="match status" value="1"/>
</dbReference>
<organism evidence="2 3">
    <name type="scientific">Lentilactobacillus kefiri DSM 20587 = JCM 5818</name>
    <dbReference type="NCBI Taxonomy" id="1423764"/>
    <lineage>
        <taxon>Bacteria</taxon>
        <taxon>Bacillati</taxon>
        <taxon>Bacillota</taxon>
        <taxon>Bacilli</taxon>
        <taxon>Lactobacillales</taxon>
        <taxon>Lactobacillaceae</taxon>
        <taxon>Lentilactobacillus</taxon>
    </lineage>
</organism>
<dbReference type="InterPro" id="IPR038071">
    <property type="entry name" value="UROD/MetE-like_sf"/>
</dbReference>
<accession>A0A8E1RJM3</accession>
<dbReference type="SUPFAM" id="SSF51726">
    <property type="entry name" value="UROD/MetE-like"/>
    <property type="match status" value="1"/>
</dbReference>
<evidence type="ECO:0000313" key="2">
    <source>
        <dbReference type="EMBL" id="KRM53064.1"/>
    </source>
</evidence>
<sequence length="337" mass="38595">MMSREELLNAFENKKEQEIPVSFWHHYAKDEFVPANEHPEITGINVEGHAKYVDDVNPDFVKLMTDGYFQYDFQNVTDVHDLHSLIQLTNIPNDYWWLKGQRDLIKKQKNVIHGKYSFYNVFSPVTILKWALVDETKEPLTNGDKRFADLYAQSPELLHDVLKKIAGDINKQVDAAIDAGADGIYYSTQSIQDDRADNKDFFDYIQKPADFSVINEINRKAPINILHVCGFDQAKNHLEWYTDYQLQIINWSTHVDGYTLGEGKKLFGDRVVLGGFGITEQDVLYSGTKQDIQKEAQRIVSEAGTKGVLIGADCTIKRNTPIEHIKWAQEAVHALTK</sequence>
<evidence type="ECO:0000259" key="1">
    <source>
        <dbReference type="Pfam" id="PF01208"/>
    </source>
</evidence>
<protein>
    <recommendedName>
        <fullName evidence="1">Uroporphyrinogen decarboxylase (URO-D) domain-containing protein</fullName>
    </recommendedName>
</protein>
<dbReference type="InterPro" id="IPR052024">
    <property type="entry name" value="Methanogen_methyltrans"/>
</dbReference>
<dbReference type="EMBL" id="AYYV01000023">
    <property type="protein sequence ID" value="KRM53064.1"/>
    <property type="molecule type" value="Genomic_DNA"/>
</dbReference>
<proteinExistence type="predicted"/>
<dbReference type="GO" id="GO:0006779">
    <property type="term" value="P:porphyrin-containing compound biosynthetic process"/>
    <property type="evidence" value="ECO:0007669"/>
    <property type="project" value="InterPro"/>
</dbReference>